<keyword evidence="3" id="KW-0805">Transcription regulation</keyword>
<evidence type="ECO:0000313" key="7">
    <source>
        <dbReference type="EMBL" id="GMM32843.1"/>
    </source>
</evidence>
<evidence type="ECO:0000313" key="8">
    <source>
        <dbReference type="Proteomes" id="UP001360560"/>
    </source>
</evidence>
<feature type="compositionally biased region" description="Basic and acidic residues" evidence="6">
    <location>
        <begin position="127"/>
        <end position="139"/>
    </location>
</feature>
<comment type="caution">
    <text evidence="7">The sequence shown here is derived from an EMBL/GenBank/DDBJ whole genome shotgun (WGS) entry which is preliminary data.</text>
</comment>
<feature type="compositionally biased region" description="Polar residues" evidence="6">
    <location>
        <begin position="44"/>
        <end position="58"/>
    </location>
</feature>
<organism evidence="7 8">
    <name type="scientific">Saccharomycopsis crataegensis</name>
    <dbReference type="NCBI Taxonomy" id="43959"/>
    <lineage>
        <taxon>Eukaryota</taxon>
        <taxon>Fungi</taxon>
        <taxon>Dikarya</taxon>
        <taxon>Ascomycota</taxon>
        <taxon>Saccharomycotina</taxon>
        <taxon>Saccharomycetes</taxon>
        <taxon>Saccharomycopsidaceae</taxon>
        <taxon>Saccharomycopsis</taxon>
    </lineage>
</organism>
<feature type="compositionally biased region" description="Basic and acidic residues" evidence="6">
    <location>
        <begin position="232"/>
        <end position="259"/>
    </location>
</feature>
<dbReference type="RefSeq" id="XP_064849843.1">
    <property type="nucleotide sequence ID" value="XM_064993771.1"/>
</dbReference>
<dbReference type="GeneID" id="90070822"/>
<accession>A0AAV5QDL5</accession>
<gene>
    <name evidence="7" type="ORF">DASC09_001680</name>
</gene>
<dbReference type="PANTHER" id="PTHR21964">
    <property type="entry name" value="BREAST CANCER METASTASIS-SUPPRESSOR 1"/>
    <property type="match status" value="1"/>
</dbReference>
<dbReference type="Proteomes" id="UP001360560">
    <property type="component" value="Unassembled WGS sequence"/>
</dbReference>
<proteinExistence type="predicted"/>
<keyword evidence="8" id="KW-1185">Reference proteome</keyword>
<dbReference type="InterPro" id="IPR013907">
    <property type="entry name" value="Sds3"/>
</dbReference>
<feature type="compositionally biased region" description="Basic and acidic residues" evidence="6">
    <location>
        <begin position="349"/>
        <end position="360"/>
    </location>
</feature>
<dbReference type="AlphaFoldDB" id="A0AAV5QDL5"/>
<keyword evidence="4" id="KW-0804">Transcription</keyword>
<protein>
    <submittedName>
        <fullName evidence="7">Rpd3L histone deacetylase complex subunit</fullName>
    </submittedName>
</protein>
<evidence type="ECO:0000256" key="3">
    <source>
        <dbReference type="ARBA" id="ARBA00023015"/>
    </source>
</evidence>
<feature type="region of interest" description="Disordered" evidence="6">
    <location>
        <begin position="1"/>
        <end position="360"/>
    </location>
</feature>
<evidence type="ECO:0000256" key="1">
    <source>
        <dbReference type="ARBA" id="ARBA00004123"/>
    </source>
</evidence>
<name>A0AAV5QDL5_9ASCO</name>
<evidence type="ECO:0000256" key="4">
    <source>
        <dbReference type="ARBA" id="ARBA00023163"/>
    </source>
</evidence>
<dbReference type="GO" id="GO:0005654">
    <property type="term" value="C:nucleoplasm"/>
    <property type="evidence" value="ECO:0007669"/>
    <property type="project" value="UniProtKB-ARBA"/>
</dbReference>
<evidence type="ECO:0000256" key="5">
    <source>
        <dbReference type="ARBA" id="ARBA00023242"/>
    </source>
</evidence>
<dbReference type="Pfam" id="PF08598">
    <property type="entry name" value="Sds3"/>
    <property type="match status" value="1"/>
</dbReference>
<evidence type="ECO:0000256" key="2">
    <source>
        <dbReference type="ARBA" id="ARBA00022491"/>
    </source>
</evidence>
<dbReference type="SMART" id="SM01401">
    <property type="entry name" value="Sds3"/>
    <property type="match status" value="1"/>
</dbReference>
<dbReference type="EMBL" id="BTFZ01000001">
    <property type="protein sequence ID" value="GMM32843.1"/>
    <property type="molecule type" value="Genomic_DNA"/>
</dbReference>
<feature type="compositionally biased region" description="Basic and acidic residues" evidence="6">
    <location>
        <begin position="181"/>
        <end position="193"/>
    </location>
</feature>
<reference evidence="7 8" key="1">
    <citation type="journal article" date="2023" name="Elife">
        <title>Identification of key yeast species and microbe-microbe interactions impacting larval growth of Drosophila in the wild.</title>
        <authorList>
            <person name="Mure A."/>
            <person name="Sugiura Y."/>
            <person name="Maeda R."/>
            <person name="Honda K."/>
            <person name="Sakurai N."/>
            <person name="Takahashi Y."/>
            <person name="Watada M."/>
            <person name="Katoh T."/>
            <person name="Gotoh A."/>
            <person name="Gotoh Y."/>
            <person name="Taniguchi I."/>
            <person name="Nakamura K."/>
            <person name="Hayashi T."/>
            <person name="Katayama T."/>
            <person name="Uemura T."/>
            <person name="Hattori Y."/>
        </authorList>
    </citation>
    <scope>NUCLEOTIDE SEQUENCE [LARGE SCALE GENOMIC DNA]</scope>
    <source>
        <strain evidence="7 8">SC-9</strain>
    </source>
</reference>
<feature type="compositionally biased region" description="Basic and acidic residues" evidence="6">
    <location>
        <begin position="304"/>
        <end position="315"/>
    </location>
</feature>
<keyword evidence="2" id="KW-0678">Repressor</keyword>
<feature type="compositionally biased region" description="Acidic residues" evidence="6">
    <location>
        <begin position="316"/>
        <end position="348"/>
    </location>
</feature>
<sequence>MSTSVSESIESSINNQPVPRDQIPSASSTTATLSFFGVTEKEGSNTPPTSRGSTTSATIVAKPEPSVPSQFEEKQHQQEDQQEKQQVDQDISSLSNNLLDHPVSVATRFTFSSESSELSELSDSDAETEKMNYTDKEKSGFPMNANGEFESHLLAMSRDNQEDSGISDPNEDEEMELPEVSSKDILKDNKESSSEETTPNQDEEKESNITVYSSENPDVKSQDQDVQVEDQGTVKEEQENEEEKEHVEMEDEEKLKKEDSEEAPGPSQAKRELEDEKIDDNSDMLAKKRKIESNNEQEDEIGEVENHSEEAAGHGDDEDEGVDEREEVEEDEEVEDDDEEEEEEEEVDEAGRAERAAKDEELLQQKKQEEAMRLKFRKEAIDKLTEIEIEFARLKDKLYDDKLKAFESEIQMCINGTHPALKSIYERIENHRTKKLQLVQNRQKYQLLCIDRQTRSQRLAIHQQFLKEKAESKMSIIDKATINWYDINRNRKTMNMITPEYSFRVPSKADQIQHVMDIEEEIDVLSYVNKNYGFSVGEKLSGSTKEEVSEDLMALGIA</sequence>
<comment type="subcellular location">
    <subcellularLocation>
        <location evidence="1">Nucleus</location>
    </subcellularLocation>
</comment>
<feature type="compositionally biased region" description="Low complexity" evidence="6">
    <location>
        <begin position="1"/>
        <end position="13"/>
    </location>
</feature>
<dbReference type="GO" id="GO:0010468">
    <property type="term" value="P:regulation of gene expression"/>
    <property type="evidence" value="ECO:0007669"/>
    <property type="project" value="UniProtKB-ARBA"/>
</dbReference>
<keyword evidence="5" id="KW-0539">Nucleus</keyword>
<evidence type="ECO:0000256" key="6">
    <source>
        <dbReference type="SAM" id="MobiDB-lite"/>
    </source>
</evidence>
<feature type="compositionally biased region" description="Basic and acidic residues" evidence="6">
    <location>
        <begin position="71"/>
        <end position="87"/>
    </location>
</feature>